<keyword evidence="2" id="KW-0175">Coiled coil</keyword>
<dbReference type="InterPro" id="IPR050570">
    <property type="entry name" value="Cell_wall_metabolism_enzyme"/>
</dbReference>
<feature type="region of interest" description="Disordered" evidence="3">
    <location>
        <begin position="39"/>
        <end position="77"/>
    </location>
</feature>
<evidence type="ECO:0000313" key="8">
    <source>
        <dbReference type="Proteomes" id="UP001596990"/>
    </source>
</evidence>
<dbReference type="RefSeq" id="WP_386061732.1">
    <property type="nucleotide sequence ID" value="NZ_JBHTKL010000005.1"/>
</dbReference>
<dbReference type="GO" id="GO:0016787">
    <property type="term" value="F:hydrolase activity"/>
    <property type="evidence" value="ECO:0007669"/>
    <property type="project" value="UniProtKB-KW"/>
</dbReference>
<feature type="coiled-coil region" evidence="2">
    <location>
        <begin position="79"/>
        <end position="134"/>
    </location>
</feature>
<dbReference type="EMBL" id="JBHTKL010000005">
    <property type="protein sequence ID" value="MFD1020326.1"/>
    <property type="molecule type" value="Genomic_DNA"/>
</dbReference>
<keyword evidence="1 4" id="KW-0732">Signal</keyword>
<feature type="compositionally biased region" description="Basic and acidic residues" evidence="3">
    <location>
        <begin position="39"/>
        <end position="66"/>
    </location>
</feature>
<evidence type="ECO:0000256" key="1">
    <source>
        <dbReference type="ARBA" id="ARBA00022729"/>
    </source>
</evidence>
<feature type="chain" id="PRO_5047069269" evidence="4">
    <location>
        <begin position="22"/>
        <end position="455"/>
    </location>
</feature>
<feature type="compositionally biased region" description="Basic and acidic residues" evidence="3">
    <location>
        <begin position="292"/>
        <end position="302"/>
    </location>
</feature>
<dbReference type="Pfam" id="PF01551">
    <property type="entry name" value="Peptidase_M23"/>
    <property type="match status" value="1"/>
</dbReference>
<evidence type="ECO:0000256" key="4">
    <source>
        <dbReference type="SAM" id="SignalP"/>
    </source>
</evidence>
<dbReference type="Gene3D" id="2.70.70.10">
    <property type="entry name" value="Glucose Permease (Domain IIA)"/>
    <property type="match status" value="1"/>
</dbReference>
<dbReference type="PANTHER" id="PTHR21666:SF270">
    <property type="entry name" value="MUREIN HYDROLASE ACTIVATOR ENVC"/>
    <property type="match status" value="1"/>
</dbReference>
<evidence type="ECO:0000313" key="7">
    <source>
        <dbReference type="EMBL" id="MFD1020326.1"/>
    </source>
</evidence>
<feature type="region of interest" description="Disordered" evidence="3">
    <location>
        <begin position="292"/>
        <end position="323"/>
    </location>
</feature>
<dbReference type="InterPro" id="IPR057309">
    <property type="entry name" value="PcsB_CC"/>
</dbReference>
<evidence type="ECO:0000259" key="6">
    <source>
        <dbReference type="Pfam" id="PF24568"/>
    </source>
</evidence>
<gene>
    <name evidence="7" type="ORF">ACFQ2J_14150</name>
</gene>
<protein>
    <submittedName>
        <fullName evidence="7">Murein hydrolase activator EnvC family protein</fullName>
    </submittedName>
</protein>
<keyword evidence="7" id="KW-0378">Hydrolase</keyword>
<comment type="caution">
    <text evidence="7">The sequence shown here is derived from an EMBL/GenBank/DDBJ whole genome shotgun (WGS) entry which is preliminary data.</text>
</comment>
<feature type="compositionally biased region" description="Low complexity" evidence="3">
    <location>
        <begin position="303"/>
        <end position="314"/>
    </location>
</feature>
<feature type="domain" description="Peptidoglycan hydrolase PcsB coiled-coil" evidence="6">
    <location>
        <begin position="121"/>
        <end position="195"/>
    </location>
</feature>
<feature type="signal peptide" evidence="4">
    <location>
        <begin position="1"/>
        <end position="21"/>
    </location>
</feature>
<dbReference type="InterPro" id="IPR016047">
    <property type="entry name" value="M23ase_b-sheet_dom"/>
</dbReference>
<dbReference type="PANTHER" id="PTHR21666">
    <property type="entry name" value="PEPTIDASE-RELATED"/>
    <property type="match status" value="1"/>
</dbReference>
<proteinExistence type="predicted"/>
<keyword evidence="8" id="KW-1185">Reference proteome</keyword>
<sequence length="455" mass="50646">MKRLLTSIITLVMVASTVLYSTEVAANSNLDSVRKEMKDLEGQQGELKSKEGSIEDKKSETEDKIAANKSKQQQTKDKIAALDRKLSETSSKLKAKESEIEKTKAEIEKTQAEIEQLKKEIKALQERIKKREEILVDRLRSLQENGGDVSYLEVLMGAQNFGDFLDRANAVTTIMDQDKNILDTHLADKKELQAKKVQVEEKMKNLENQKAELEDQKAQLENLKADLDNQKAEKEKLMAQLEEEEEHLHDHKLELQEEQEAIRKQQASIQAAMQAAKEQEAEIQAEIKRKEEEARKAREAAKKNNSSSSSSNESTPEPVSTGGGSSNFIWPAAGYVSSGFGGRSLGQHYGIDIAKAGTVPIRAAAGGTVFRSYYSGTYGNTVWLTHYVDGQVYTTIYAHMSSRTVSEGQTVKQGQLLGNMGNTGQSYGQHLHFELHKGTWNASKSNAVNPLPYLP</sequence>
<evidence type="ECO:0000256" key="3">
    <source>
        <dbReference type="SAM" id="MobiDB-lite"/>
    </source>
</evidence>
<reference evidence="8" key="1">
    <citation type="journal article" date="2019" name="Int. J. Syst. Evol. Microbiol.">
        <title>The Global Catalogue of Microorganisms (GCM) 10K type strain sequencing project: providing services to taxonomists for standard genome sequencing and annotation.</title>
        <authorList>
            <consortium name="The Broad Institute Genomics Platform"/>
            <consortium name="The Broad Institute Genome Sequencing Center for Infectious Disease"/>
            <person name="Wu L."/>
            <person name="Ma J."/>
        </authorList>
    </citation>
    <scope>NUCLEOTIDE SEQUENCE [LARGE SCALE GENOMIC DNA]</scope>
    <source>
        <strain evidence="8">CCUG 56607</strain>
    </source>
</reference>
<dbReference type="CDD" id="cd12797">
    <property type="entry name" value="M23_peptidase"/>
    <property type="match status" value="1"/>
</dbReference>
<organism evidence="7 8">
    <name type="scientific">Thalassobacillus hwangdonensis</name>
    <dbReference type="NCBI Taxonomy" id="546108"/>
    <lineage>
        <taxon>Bacteria</taxon>
        <taxon>Bacillati</taxon>
        <taxon>Bacillota</taxon>
        <taxon>Bacilli</taxon>
        <taxon>Bacillales</taxon>
        <taxon>Bacillaceae</taxon>
        <taxon>Thalassobacillus</taxon>
    </lineage>
</organism>
<dbReference type="SUPFAM" id="SSF51261">
    <property type="entry name" value="Duplicated hybrid motif"/>
    <property type="match status" value="1"/>
</dbReference>
<dbReference type="Proteomes" id="UP001596990">
    <property type="component" value="Unassembled WGS sequence"/>
</dbReference>
<dbReference type="Pfam" id="PF24568">
    <property type="entry name" value="CC_PcsB"/>
    <property type="match status" value="1"/>
</dbReference>
<accession>A0ABW3L2N0</accession>
<evidence type="ECO:0000256" key="2">
    <source>
        <dbReference type="SAM" id="Coils"/>
    </source>
</evidence>
<dbReference type="InterPro" id="IPR011055">
    <property type="entry name" value="Dup_hybrid_motif"/>
</dbReference>
<evidence type="ECO:0000259" key="5">
    <source>
        <dbReference type="Pfam" id="PF01551"/>
    </source>
</evidence>
<dbReference type="Gene3D" id="6.10.250.3150">
    <property type="match status" value="1"/>
</dbReference>
<feature type="domain" description="M23ase beta-sheet core" evidence="5">
    <location>
        <begin position="347"/>
        <end position="448"/>
    </location>
</feature>
<name>A0ABW3L2N0_9BACI</name>